<dbReference type="KEGG" id="bfn:OI25_2927"/>
<dbReference type="EMBL" id="CP010026">
    <property type="protein sequence ID" value="AJZ60150.1"/>
    <property type="molecule type" value="Genomic_DNA"/>
</dbReference>
<accession>A0AAU8T1P5</accession>
<organism evidence="1 2">
    <name type="scientific">Paraburkholderia fungorum</name>
    <dbReference type="NCBI Taxonomy" id="134537"/>
    <lineage>
        <taxon>Bacteria</taxon>
        <taxon>Pseudomonadati</taxon>
        <taxon>Pseudomonadota</taxon>
        <taxon>Betaproteobacteria</taxon>
        <taxon>Burkholderiales</taxon>
        <taxon>Burkholderiaceae</taxon>
        <taxon>Paraburkholderia</taxon>
    </lineage>
</organism>
<dbReference type="AlphaFoldDB" id="A0AAU8T1P5"/>
<proteinExistence type="predicted"/>
<dbReference type="Proteomes" id="UP000032614">
    <property type="component" value="Chromosome 1"/>
</dbReference>
<name>A0AAU8T1P5_9BURK</name>
<evidence type="ECO:0000313" key="2">
    <source>
        <dbReference type="Proteomes" id="UP000032614"/>
    </source>
</evidence>
<sequence>MCALPRDDWVAKWGEGSAARGKSVVVTYRGVTIVGELRDTMPSEKNIKNGAGIDLNPGFAKAFGLAPPFMIHGVEWEWQ</sequence>
<evidence type="ECO:0000313" key="1">
    <source>
        <dbReference type="EMBL" id="AJZ60150.1"/>
    </source>
</evidence>
<protein>
    <submittedName>
        <fullName evidence="1">Uncharacterized protein</fullName>
    </submittedName>
</protein>
<gene>
    <name evidence="1" type="ORF">OI25_2927</name>
</gene>
<reference evidence="1 2" key="1">
    <citation type="journal article" date="2015" name="Genome Announc.">
        <title>Complete genome sequences for 59 burkholderia isolates, both pathogenic and near neighbor.</title>
        <authorList>
            <person name="Johnson S.L."/>
            <person name="Bishop-Lilly K.A."/>
            <person name="Ladner J.T."/>
            <person name="Daligault H.E."/>
            <person name="Davenport K.W."/>
            <person name="Jaissle J."/>
            <person name="Frey K.G."/>
            <person name="Koroleva G.I."/>
            <person name="Bruce D.C."/>
            <person name="Coyne S.R."/>
            <person name="Broomall S.M."/>
            <person name="Li P.E."/>
            <person name="Teshima H."/>
            <person name="Gibbons H.S."/>
            <person name="Palacios G.F."/>
            <person name="Rosenzweig C.N."/>
            <person name="Redden C.L."/>
            <person name="Xu Y."/>
            <person name="Minogue T.D."/>
            <person name="Chain P.S."/>
        </authorList>
    </citation>
    <scope>NUCLEOTIDE SEQUENCE [LARGE SCALE GENOMIC DNA]</scope>
    <source>
        <strain evidence="1 2">ATCC BAA-463</strain>
    </source>
</reference>